<dbReference type="RefSeq" id="WP_077814034.1">
    <property type="nucleotide sequence ID" value="NZ_CP014692.1"/>
</dbReference>
<dbReference type="STRING" id="435.A0U92_16130"/>
<dbReference type="InterPro" id="IPR025427">
    <property type="entry name" value="DUF4160"/>
</dbReference>
<organism evidence="1 2">
    <name type="scientific">Acetobacter aceti</name>
    <dbReference type="NCBI Taxonomy" id="435"/>
    <lineage>
        <taxon>Bacteria</taxon>
        <taxon>Pseudomonadati</taxon>
        <taxon>Pseudomonadota</taxon>
        <taxon>Alphaproteobacteria</taxon>
        <taxon>Acetobacterales</taxon>
        <taxon>Acetobacteraceae</taxon>
        <taxon>Acetobacter</taxon>
        <taxon>Acetobacter subgen. Acetobacter</taxon>
    </lineage>
</organism>
<evidence type="ECO:0000313" key="1">
    <source>
        <dbReference type="EMBL" id="AQS86030.1"/>
    </source>
</evidence>
<evidence type="ECO:0008006" key="3">
    <source>
        <dbReference type="Google" id="ProtNLM"/>
    </source>
</evidence>
<proteinExistence type="predicted"/>
<dbReference type="KEGG" id="aace:A0U92_16130"/>
<name>A0A1U9KJQ8_ACEAC</name>
<sequence length="80" mass="8810">MPTVLRFAGFRVVIYPNDHHPAHVHVIGGDGEAVFVIGKPARLIRSTGLSARDITTAQDVIEKNAEKLIQEWSAIHGNRN</sequence>
<reference evidence="1 2" key="1">
    <citation type="submission" date="2016-03" db="EMBL/GenBank/DDBJ databases">
        <title>Acetic acid bacteria sequencing.</title>
        <authorList>
            <person name="Brandt J."/>
            <person name="Jakob F."/>
            <person name="Vogel R.F."/>
        </authorList>
    </citation>
    <scope>NUCLEOTIDE SEQUENCE [LARGE SCALE GENOMIC DNA]</scope>
    <source>
        <strain evidence="1 2">TMW2.1153</strain>
    </source>
</reference>
<dbReference type="EMBL" id="CP014692">
    <property type="protein sequence ID" value="AQS86030.1"/>
    <property type="molecule type" value="Genomic_DNA"/>
</dbReference>
<dbReference type="AlphaFoldDB" id="A0A1U9KJQ8"/>
<protein>
    <recommendedName>
        <fullName evidence="3">DUF4160 domain-containing protein</fullName>
    </recommendedName>
</protein>
<accession>A0A1U9KJQ8</accession>
<gene>
    <name evidence="1" type="ORF">A0U92_16130</name>
</gene>
<keyword evidence="2" id="KW-1185">Reference proteome</keyword>
<dbReference type="Pfam" id="PF13711">
    <property type="entry name" value="DUF4160"/>
    <property type="match status" value="1"/>
</dbReference>
<evidence type="ECO:0000313" key="2">
    <source>
        <dbReference type="Proteomes" id="UP000188937"/>
    </source>
</evidence>
<dbReference type="Proteomes" id="UP000188937">
    <property type="component" value="Chromosome"/>
</dbReference>
<dbReference type="OrthoDB" id="122670at2"/>